<evidence type="ECO:0000256" key="15">
    <source>
        <dbReference type="PROSITE-ProRule" id="PRU00169"/>
    </source>
</evidence>
<evidence type="ECO:0000256" key="11">
    <source>
        <dbReference type="ARBA" id="ARBA00023012"/>
    </source>
</evidence>
<protein>
    <recommendedName>
        <fullName evidence="14">Virulence sensor protein BvgS</fullName>
        <ecNumber evidence="3">2.7.13.3</ecNumber>
    </recommendedName>
</protein>
<feature type="domain" description="PAC" evidence="20">
    <location>
        <begin position="323"/>
        <end position="375"/>
    </location>
</feature>
<dbReference type="EC" id="2.7.13.3" evidence="3"/>
<dbReference type="OrthoDB" id="8552871at2"/>
<dbReference type="Proteomes" id="UP000245081">
    <property type="component" value="Unassembled WGS sequence"/>
</dbReference>
<comment type="catalytic activity">
    <reaction evidence="1">
        <text>ATP + protein L-histidine = ADP + protein N-phospho-L-histidine.</text>
        <dbReference type="EC" id="2.7.13.3"/>
    </reaction>
</comment>
<keyword evidence="4 15" id="KW-0597">Phosphoprotein</keyword>
<dbReference type="InterPro" id="IPR036097">
    <property type="entry name" value="HisK_dim/P_sf"/>
</dbReference>
<dbReference type="InterPro" id="IPR000700">
    <property type="entry name" value="PAS-assoc_C"/>
</dbReference>
<dbReference type="GO" id="GO:0005524">
    <property type="term" value="F:ATP binding"/>
    <property type="evidence" value="ECO:0007669"/>
    <property type="project" value="UniProtKB-KW"/>
</dbReference>
<dbReference type="Gene3D" id="3.30.565.10">
    <property type="entry name" value="Histidine kinase-like ATPase, C-terminal domain"/>
    <property type="match status" value="1"/>
</dbReference>
<dbReference type="PROSITE" id="PS50112">
    <property type="entry name" value="PAS"/>
    <property type="match status" value="1"/>
</dbReference>
<evidence type="ECO:0000256" key="4">
    <source>
        <dbReference type="ARBA" id="ARBA00022553"/>
    </source>
</evidence>
<dbReference type="InterPro" id="IPR036890">
    <property type="entry name" value="HATPase_C_sf"/>
</dbReference>
<dbReference type="Pfam" id="PF08447">
    <property type="entry name" value="PAS_3"/>
    <property type="match status" value="1"/>
</dbReference>
<dbReference type="SUPFAM" id="SSF47384">
    <property type="entry name" value="Homodimeric domain of signal transducing histidine kinase"/>
    <property type="match status" value="1"/>
</dbReference>
<reference evidence="21 22" key="1">
    <citation type="journal article" date="2018" name="Environ. Microbiol.">
        <title>Isolation and genomic characterization of Novimethylophilus kurashikiensis gen. nov. sp. nov., a new lanthanide-dependent methylotrophic species of Methylophilaceae.</title>
        <authorList>
            <person name="Lv H."/>
            <person name="Sahin N."/>
            <person name="Tani A."/>
        </authorList>
    </citation>
    <scope>NUCLEOTIDE SEQUENCE [LARGE SCALE GENOMIC DNA]</scope>
    <source>
        <strain evidence="21 22">La2-4</strain>
    </source>
</reference>
<dbReference type="Pfam" id="PF00512">
    <property type="entry name" value="HisKA"/>
    <property type="match status" value="1"/>
</dbReference>
<evidence type="ECO:0000256" key="9">
    <source>
        <dbReference type="ARBA" id="ARBA00022840"/>
    </source>
</evidence>
<dbReference type="CDD" id="cd00082">
    <property type="entry name" value="HisKA"/>
    <property type="match status" value="1"/>
</dbReference>
<evidence type="ECO:0000256" key="10">
    <source>
        <dbReference type="ARBA" id="ARBA00022989"/>
    </source>
</evidence>
<comment type="caution">
    <text evidence="21">The sequence shown here is derived from an EMBL/GenBank/DDBJ whole genome shotgun (WGS) entry which is preliminary data.</text>
</comment>
<feature type="modified residue" description="4-aspartylphosphate" evidence="15">
    <location>
        <position position="706"/>
    </location>
</feature>
<evidence type="ECO:0000259" key="18">
    <source>
        <dbReference type="PROSITE" id="PS50110"/>
    </source>
</evidence>
<dbReference type="PRINTS" id="PR00344">
    <property type="entry name" value="BCTRLSENSOR"/>
</dbReference>
<accession>A0A2R5FA80</accession>
<evidence type="ECO:0000256" key="6">
    <source>
        <dbReference type="ARBA" id="ARBA00022692"/>
    </source>
</evidence>
<evidence type="ECO:0000256" key="14">
    <source>
        <dbReference type="ARBA" id="ARBA00070152"/>
    </source>
</evidence>
<dbReference type="PANTHER" id="PTHR43047">
    <property type="entry name" value="TWO-COMPONENT HISTIDINE PROTEIN KINASE"/>
    <property type="match status" value="1"/>
</dbReference>
<dbReference type="CDD" id="cd16922">
    <property type="entry name" value="HATPase_EvgS-ArcB-TorS-like"/>
    <property type="match status" value="1"/>
</dbReference>
<comment type="function">
    <text evidence="13">Member of the two-component regulatory system BvgS/BvgA. Phosphorylates BvgA via a four-step phosphorelay in response to environmental signals.</text>
</comment>
<dbReference type="GO" id="GO:0005886">
    <property type="term" value="C:plasma membrane"/>
    <property type="evidence" value="ECO:0007669"/>
    <property type="project" value="TreeGrafter"/>
</dbReference>
<dbReference type="AlphaFoldDB" id="A0A2R5FA80"/>
<dbReference type="NCBIfam" id="TIGR00229">
    <property type="entry name" value="sensory_box"/>
    <property type="match status" value="1"/>
</dbReference>
<dbReference type="InterPro" id="IPR035965">
    <property type="entry name" value="PAS-like_dom_sf"/>
</dbReference>
<dbReference type="Gene3D" id="3.30.450.20">
    <property type="entry name" value="PAS domain"/>
    <property type="match status" value="1"/>
</dbReference>
<dbReference type="InterPro" id="IPR013655">
    <property type="entry name" value="PAS_fold_3"/>
</dbReference>
<dbReference type="InterPro" id="IPR003661">
    <property type="entry name" value="HisK_dim/P_dom"/>
</dbReference>
<organism evidence="21 22">
    <name type="scientific">Novimethylophilus kurashikiensis</name>
    <dbReference type="NCBI Taxonomy" id="1825523"/>
    <lineage>
        <taxon>Bacteria</taxon>
        <taxon>Pseudomonadati</taxon>
        <taxon>Pseudomonadota</taxon>
        <taxon>Betaproteobacteria</taxon>
        <taxon>Nitrosomonadales</taxon>
        <taxon>Methylophilaceae</taxon>
        <taxon>Novimethylophilus</taxon>
    </lineage>
</organism>
<evidence type="ECO:0000259" key="17">
    <source>
        <dbReference type="PROSITE" id="PS50109"/>
    </source>
</evidence>
<dbReference type="PROSITE" id="PS50110">
    <property type="entry name" value="RESPONSE_REGULATORY"/>
    <property type="match status" value="1"/>
</dbReference>
<dbReference type="InterPro" id="IPR005467">
    <property type="entry name" value="His_kinase_dom"/>
</dbReference>
<sequence>MQPDRSTSPRPRSLYGDLASALAVLMVVASVLGTLLVYRYFTHQAELAYQSKTSEYSAYLRDSLELPLWNLDDELIQKIGIAFAANSEISALVIRDDEQRVVYRQEKTDERQNRQKIVILHRGQAIGSVEIGLTRRVNEEHGRQLMLASVATTLLLIVVLIAATRWILSRMLKKPIESVIAATDDMVAGKYHAIDLPETYREFANILTGFKTMSDAVASREESLYQSNKQLAAEIAERKHAEEALRVSEERLHLATNAGSIGIWDWDVVNNHLLWDESMYILYGIRKDDFGGAYDAWTRTLHPEDRAYAEGEIQAALRGEREYAPEFRIVRPDGTIRNIKASSKTFYDDEGKPIRMIGTNYDLTSMRKAEEELRKYKDHLEDEVEQRTTDLVLARNAAEAANNAKSVFLANMSHELRTPLNAILGFSSLMRNDPDLSQSHRENLDIINRSGEHLLTLINDVLEMSKIEAGRVQLNNEAFNVGNMVRDVMDMMEIRSREKGLRLILDQSSQFPSYIKADEARLRQILINLVGNAVKFTQQGGVTVRLGVLAPLKDKLLIEVEDTGPGISIEEQQHLFQPFVQLGKPDAQKGTGLGLAITRQYAQLMGGTVGVNSTPGVGSTFRVELPFEKVDQVEIVIPQTVDAGEVVGLAPGQPDYRVLIVEDQLENRMLLVQLMQHLGIACKTAENGEEAVRLFEAWRPQLIWMDRRMPVMDGIEATRKIRALPDGGKVKIVAVTASVFTEQREEMLQAGMDDFVRKPYRFSEIYACLARQLGVRYLYEQGKGAEHETLGETLAPKRFMILPNELRQSLRQALESLDTERIDAVIEEVGHYDLRLQKTLSTFAGNFDYPAILRPLQQADG</sequence>
<dbReference type="SUPFAM" id="SSF52172">
    <property type="entry name" value="CheY-like"/>
    <property type="match status" value="1"/>
</dbReference>
<keyword evidence="11" id="KW-0902">Two-component regulatory system</keyword>
<dbReference type="InterPro" id="IPR001789">
    <property type="entry name" value="Sig_transdc_resp-reg_receiver"/>
</dbReference>
<evidence type="ECO:0000256" key="1">
    <source>
        <dbReference type="ARBA" id="ARBA00000085"/>
    </source>
</evidence>
<feature type="transmembrane region" description="Helical" evidence="16">
    <location>
        <begin position="145"/>
        <end position="168"/>
    </location>
</feature>
<dbReference type="CDD" id="cd17546">
    <property type="entry name" value="REC_hyHK_CKI1_RcsC-like"/>
    <property type="match status" value="1"/>
</dbReference>
<gene>
    <name evidence="21" type="ORF">NMK_2330</name>
</gene>
<keyword evidence="8" id="KW-0418">Kinase</keyword>
<evidence type="ECO:0000256" key="3">
    <source>
        <dbReference type="ARBA" id="ARBA00012438"/>
    </source>
</evidence>
<dbReference type="FunFam" id="3.30.565.10:FF:000010">
    <property type="entry name" value="Sensor histidine kinase RcsC"/>
    <property type="match status" value="1"/>
</dbReference>
<dbReference type="Gene3D" id="1.10.287.130">
    <property type="match status" value="1"/>
</dbReference>
<keyword evidence="12 16" id="KW-0472">Membrane</keyword>
<dbReference type="Pfam" id="PF02518">
    <property type="entry name" value="HATPase_c"/>
    <property type="match status" value="1"/>
</dbReference>
<comment type="subcellular location">
    <subcellularLocation>
        <location evidence="2">Membrane</location>
    </subcellularLocation>
</comment>
<dbReference type="PROSITE" id="PS50109">
    <property type="entry name" value="HIS_KIN"/>
    <property type="match status" value="1"/>
</dbReference>
<evidence type="ECO:0000313" key="22">
    <source>
        <dbReference type="Proteomes" id="UP000245081"/>
    </source>
</evidence>
<evidence type="ECO:0000256" key="5">
    <source>
        <dbReference type="ARBA" id="ARBA00022679"/>
    </source>
</evidence>
<dbReference type="SUPFAM" id="SSF55785">
    <property type="entry name" value="PYP-like sensor domain (PAS domain)"/>
    <property type="match status" value="1"/>
</dbReference>
<dbReference type="FunFam" id="1.10.287.130:FF:000004">
    <property type="entry name" value="Ethylene receptor 1"/>
    <property type="match status" value="1"/>
</dbReference>
<dbReference type="GO" id="GO:0000155">
    <property type="term" value="F:phosphorelay sensor kinase activity"/>
    <property type="evidence" value="ECO:0007669"/>
    <property type="project" value="InterPro"/>
</dbReference>
<dbReference type="Gene3D" id="2.10.70.100">
    <property type="match status" value="1"/>
</dbReference>
<evidence type="ECO:0000259" key="20">
    <source>
        <dbReference type="PROSITE" id="PS50113"/>
    </source>
</evidence>
<dbReference type="InterPro" id="IPR011006">
    <property type="entry name" value="CheY-like_superfamily"/>
</dbReference>
<dbReference type="SMART" id="SM00388">
    <property type="entry name" value="HisKA"/>
    <property type="match status" value="1"/>
</dbReference>
<feature type="domain" description="Histidine kinase" evidence="17">
    <location>
        <begin position="411"/>
        <end position="629"/>
    </location>
</feature>
<name>A0A2R5FA80_9PROT</name>
<keyword evidence="5" id="KW-0808">Transferase</keyword>
<dbReference type="InterPro" id="IPR001610">
    <property type="entry name" value="PAC"/>
</dbReference>
<keyword evidence="10 16" id="KW-1133">Transmembrane helix</keyword>
<evidence type="ECO:0000256" key="2">
    <source>
        <dbReference type="ARBA" id="ARBA00004370"/>
    </source>
</evidence>
<evidence type="ECO:0000256" key="7">
    <source>
        <dbReference type="ARBA" id="ARBA00022741"/>
    </source>
</evidence>
<dbReference type="RefSeq" id="WP_109015905.1">
    <property type="nucleotide sequence ID" value="NZ_BDOQ01000009.1"/>
</dbReference>
<dbReference type="InterPro" id="IPR003594">
    <property type="entry name" value="HATPase_dom"/>
</dbReference>
<dbReference type="PROSITE" id="PS50113">
    <property type="entry name" value="PAC"/>
    <property type="match status" value="1"/>
</dbReference>
<keyword evidence="22" id="KW-1185">Reference proteome</keyword>
<dbReference type="SMART" id="SM00448">
    <property type="entry name" value="REC"/>
    <property type="match status" value="1"/>
</dbReference>
<dbReference type="CDD" id="cd00130">
    <property type="entry name" value="PAS"/>
    <property type="match status" value="1"/>
</dbReference>
<feature type="transmembrane region" description="Helical" evidence="16">
    <location>
        <begin position="20"/>
        <end position="41"/>
    </location>
</feature>
<keyword evidence="7" id="KW-0547">Nucleotide-binding</keyword>
<evidence type="ECO:0000313" key="21">
    <source>
        <dbReference type="EMBL" id="GBG14729.1"/>
    </source>
</evidence>
<evidence type="ECO:0000256" key="12">
    <source>
        <dbReference type="ARBA" id="ARBA00023136"/>
    </source>
</evidence>
<dbReference type="GO" id="GO:0009927">
    <property type="term" value="F:histidine phosphotransfer kinase activity"/>
    <property type="evidence" value="ECO:0007669"/>
    <property type="project" value="TreeGrafter"/>
</dbReference>
<evidence type="ECO:0000256" key="8">
    <source>
        <dbReference type="ARBA" id="ARBA00022777"/>
    </source>
</evidence>
<dbReference type="InterPro" id="IPR000014">
    <property type="entry name" value="PAS"/>
</dbReference>
<dbReference type="SMART" id="SM00086">
    <property type="entry name" value="PAC"/>
    <property type="match status" value="1"/>
</dbReference>
<dbReference type="InterPro" id="IPR004358">
    <property type="entry name" value="Sig_transdc_His_kin-like_C"/>
</dbReference>
<dbReference type="SUPFAM" id="SSF55874">
    <property type="entry name" value="ATPase domain of HSP90 chaperone/DNA topoisomerase II/histidine kinase"/>
    <property type="match status" value="1"/>
</dbReference>
<dbReference type="SMART" id="SM00387">
    <property type="entry name" value="HATPase_c"/>
    <property type="match status" value="1"/>
</dbReference>
<dbReference type="PANTHER" id="PTHR43047:SF72">
    <property type="entry name" value="OSMOSENSING HISTIDINE PROTEIN KINASE SLN1"/>
    <property type="match status" value="1"/>
</dbReference>
<evidence type="ECO:0000256" key="13">
    <source>
        <dbReference type="ARBA" id="ARBA00058004"/>
    </source>
</evidence>
<evidence type="ECO:0000259" key="19">
    <source>
        <dbReference type="PROSITE" id="PS50112"/>
    </source>
</evidence>
<dbReference type="EMBL" id="BDOQ01000009">
    <property type="protein sequence ID" value="GBG14729.1"/>
    <property type="molecule type" value="Genomic_DNA"/>
</dbReference>
<keyword evidence="9" id="KW-0067">ATP-binding</keyword>
<feature type="domain" description="Response regulatory" evidence="18">
    <location>
        <begin position="657"/>
        <end position="773"/>
    </location>
</feature>
<evidence type="ECO:0000256" key="16">
    <source>
        <dbReference type="SAM" id="Phobius"/>
    </source>
</evidence>
<dbReference type="Gene3D" id="3.40.50.2300">
    <property type="match status" value="1"/>
</dbReference>
<keyword evidence="6 16" id="KW-0812">Transmembrane</keyword>
<proteinExistence type="predicted"/>
<dbReference type="Pfam" id="PF00072">
    <property type="entry name" value="Response_reg"/>
    <property type="match status" value="1"/>
</dbReference>
<feature type="domain" description="PAS" evidence="19">
    <location>
        <begin position="248"/>
        <end position="320"/>
    </location>
</feature>